<keyword evidence="3 5" id="KW-0697">Rotamase</keyword>
<evidence type="ECO:0000256" key="5">
    <source>
        <dbReference type="PROSITE-ProRule" id="PRU00277"/>
    </source>
</evidence>
<dbReference type="Proteomes" id="UP000034932">
    <property type="component" value="Unassembled WGS sequence"/>
</dbReference>
<dbReference type="FunFam" id="3.10.50.40:FF:000006">
    <property type="entry name" value="Peptidyl-prolyl cis-trans isomerase"/>
    <property type="match status" value="1"/>
</dbReference>
<evidence type="ECO:0000259" key="8">
    <source>
        <dbReference type="PROSITE" id="PS50059"/>
    </source>
</evidence>
<evidence type="ECO:0000313" key="10">
    <source>
        <dbReference type="Proteomes" id="UP000034932"/>
    </source>
</evidence>
<protein>
    <recommendedName>
        <fullName evidence="6">Peptidyl-prolyl cis-trans isomerase</fullName>
        <ecNumber evidence="6">5.2.1.8</ecNumber>
    </recommendedName>
</protein>
<keyword evidence="4 5" id="KW-0413">Isomerase</keyword>
<dbReference type="PANTHER" id="PTHR43811">
    <property type="entry name" value="FKBP-TYPE PEPTIDYL-PROLYL CIS-TRANS ISOMERASE FKPA"/>
    <property type="match status" value="1"/>
</dbReference>
<feature type="domain" description="PPIase FKBP-type" evidence="8">
    <location>
        <begin position="69"/>
        <end position="156"/>
    </location>
</feature>
<feature type="region of interest" description="Disordered" evidence="7">
    <location>
        <begin position="19"/>
        <end position="38"/>
    </location>
</feature>
<dbReference type="PANTHER" id="PTHR43811:SF19">
    <property type="entry name" value="39 KDA FK506-BINDING NUCLEAR PROTEIN"/>
    <property type="match status" value="1"/>
</dbReference>
<gene>
    <name evidence="9" type="ORF">UT19_C0005G0046</name>
</gene>
<evidence type="ECO:0000256" key="4">
    <source>
        <dbReference type="ARBA" id="ARBA00023235"/>
    </source>
</evidence>
<evidence type="ECO:0000256" key="2">
    <source>
        <dbReference type="ARBA" id="ARBA00006577"/>
    </source>
</evidence>
<dbReference type="PROSITE" id="PS50059">
    <property type="entry name" value="FKBP_PPIASE"/>
    <property type="match status" value="1"/>
</dbReference>
<comment type="caution">
    <text evidence="9">The sequence shown here is derived from an EMBL/GenBank/DDBJ whole genome shotgun (WGS) entry which is preliminary data.</text>
</comment>
<organism evidence="9 10">
    <name type="scientific">Candidatus Woesebacteria bacterium GW2011_GWB1_39_10b</name>
    <dbReference type="NCBI Taxonomy" id="1618573"/>
    <lineage>
        <taxon>Bacteria</taxon>
        <taxon>Candidatus Woeseibacteriota</taxon>
    </lineage>
</organism>
<comment type="similarity">
    <text evidence="2 6">Belongs to the FKBP-type PPIase family.</text>
</comment>
<comment type="catalytic activity">
    <reaction evidence="1 5 6">
        <text>[protein]-peptidylproline (omega=180) = [protein]-peptidylproline (omega=0)</text>
        <dbReference type="Rhea" id="RHEA:16237"/>
        <dbReference type="Rhea" id="RHEA-COMP:10747"/>
        <dbReference type="Rhea" id="RHEA-COMP:10748"/>
        <dbReference type="ChEBI" id="CHEBI:83833"/>
        <dbReference type="ChEBI" id="CHEBI:83834"/>
        <dbReference type="EC" id="5.2.1.8"/>
    </reaction>
</comment>
<dbReference type="STRING" id="1618573.UT19_C0005G0046"/>
<proteinExistence type="inferred from homology"/>
<evidence type="ECO:0000256" key="3">
    <source>
        <dbReference type="ARBA" id="ARBA00023110"/>
    </source>
</evidence>
<dbReference type="GO" id="GO:0003755">
    <property type="term" value="F:peptidyl-prolyl cis-trans isomerase activity"/>
    <property type="evidence" value="ECO:0007669"/>
    <property type="project" value="UniProtKB-UniRule"/>
</dbReference>
<dbReference type="PATRIC" id="fig|1618573.3.peg.452"/>
<evidence type="ECO:0000256" key="6">
    <source>
        <dbReference type="RuleBase" id="RU003915"/>
    </source>
</evidence>
<reference evidence="9 10" key="1">
    <citation type="journal article" date="2015" name="Nature">
        <title>rRNA introns, odd ribosomes, and small enigmatic genomes across a large radiation of phyla.</title>
        <authorList>
            <person name="Brown C.T."/>
            <person name="Hug L.A."/>
            <person name="Thomas B.C."/>
            <person name="Sharon I."/>
            <person name="Castelle C.J."/>
            <person name="Singh A."/>
            <person name="Wilkins M.J."/>
            <person name="Williams K.H."/>
            <person name="Banfield J.F."/>
        </authorList>
    </citation>
    <scope>NUCLEOTIDE SEQUENCE [LARGE SCALE GENOMIC DNA]</scope>
</reference>
<evidence type="ECO:0000313" key="9">
    <source>
        <dbReference type="EMBL" id="KKQ94031.1"/>
    </source>
</evidence>
<dbReference type="EMBL" id="LBVW01000005">
    <property type="protein sequence ID" value="KKQ94031.1"/>
    <property type="molecule type" value="Genomic_DNA"/>
</dbReference>
<evidence type="ECO:0000256" key="1">
    <source>
        <dbReference type="ARBA" id="ARBA00000971"/>
    </source>
</evidence>
<sequence>MSILAVIGVSVFYFNKNSQEDNSSNSSLPTPTIFTPTQEPMQDVTITPMQEELTIEDLKVGTGAEAVVGKTVTVNYKGTLTNGTQFDSSYDRGEPFSFVLGSGFVIKGWDQGVAGMKVGGKRKLTIPSSLGYGAEVTGTIPANSTLIFEIELLKVE</sequence>
<dbReference type="Pfam" id="PF00254">
    <property type="entry name" value="FKBP_C"/>
    <property type="match status" value="1"/>
</dbReference>
<dbReference type="SUPFAM" id="SSF54534">
    <property type="entry name" value="FKBP-like"/>
    <property type="match status" value="1"/>
</dbReference>
<dbReference type="InterPro" id="IPR001179">
    <property type="entry name" value="PPIase_FKBP_dom"/>
</dbReference>
<dbReference type="Gene3D" id="3.10.50.40">
    <property type="match status" value="1"/>
</dbReference>
<dbReference type="AlphaFoldDB" id="A0A0G0PXA1"/>
<name>A0A0G0PXA1_9BACT</name>
<dbReference type="EC" id="5.2.1.8" evidence="6"/>
<evidence type="ECO:0000256" key="7">
    <source>
        <dbReference type="SAM" id="MobiDB-lite"/>
    </source>
</evidence>
<accession>A0A0G0PXA1</accession>
<dbReference type="InterPro" id="IPR046357">
    <property type="entry name" value="PPIase_dom_sf"/>
</dbReference>